<gene>
    <name evidence="3" type="ORF">K432DRAFT_284772</name>
</gene>
<dbReference type="PROSITE" id="PS51419">
    <property type="entry name" value="RAB"/>
    <property type="match status" value="1"/>
</dbReference>
<name>A0A8E2ELV9_9PEZI</name>
<reference evidence="3 4" key="1">
    <citation type="journal article" date="2016" name="Nat. Commun.">
        <title>Ectomycorrhizal ecology is imprinted in the genome of the dominant symbiotic fungus Cenococcum geophilum.</title>
        <authorList>
            <consortium name="DOE Joint Genome Institute"/>
            <person name="Peter M."/>
            <person name="Kohler A."/>
            <person name="Ohm R.A."/>
            <person name="Kuo A."/>
            <person name="Krutzmann J."/>
            <person name="Morin E."/>
            <person name="Arend M."/>
            <person name="Barry K.W."/>
            <person name="Binder M."/>
            <person name="Choi C."/>
            <person name="Clum A."/>
            <person name="Copeland A."/>
            <person name="Grisel N."/>
            <person name="Haridas S."/>
            <person name="Kipfer T."/>
            <person name="LaButti K."/>
            <person name="Lindquist E."/>
            <person name="Lipzen A."/>
            <person name="Maire R."/>
            <person name="Meier B."/>
            <person name="Mihaltcheva S."/>
            <person name="Molinier V."/>
            <person name="Murat C."/>
            <person name="Poggeler S."/>
            <person name="Quandt C.A."/>
            <person name="Sperisen C."/>
            <person name="Tritt A."/>
            <person name="Tisserant E."/>
            <person name="Crous P.W."/>
            <person name="Henrissat B."/>
            <person name="Nehls U."/>
            <person name="Egli S."/>
            <person name="Spatafora J.W."/>
            <person name="Grigoriev I.V."/>
            <person name="Martin F.M."/>
        </authorList>
    </citation>
    <scope>NUCLEOTIDE SEQUENCE [LARGE SCALE GENOMIC DNA]</scope>
    <source>
        <strain evidence="3 4">CBS 459.81</strain>
    </source>
</reference>
<proteinExistence type="predicted"/>
<keyword evidence="4" id="KW-1185">Reference proteome</keyword>
<feature type="non-terminal residue" evidence="3">
    <location>
        <position position="1"/>
    </location>
</feature>
<evidence type="ECO:0000256" key="2">
    <source>
        <dbReference type="ARBA" id="ARBA00023134"/>
    </source>
</evidence>
<dbReference type="AlphaFoldDB" id="A0A8E2ELV9"/>
<dbReference type="PRINTS" id="PR00449">
    <property type="entry name" value="RASTRNSFRMNG"/>
</dbReference>
<protein>
    <submittedName>
        <fullName evidence="3">Uncharacterized protein</fullName>
    </submittedName>
</protein>
<sequence length="103" mass="11384">YSALRDGSIIKDGLIIVYSIADRNSFERVTEFIEDIGCLKKQVSAFEPNRLTLVGAKCNLDAELCIEAQGKILAQMINCGFMETSTKRNSNVESAFYKAAGRL</sequence>
<dbReference type="Proteomes" id="UP000250266">
    <property type="component" value="Unassembled WGS sequence"/>
</dbReference>
<dbReference type="Gene3D" id="3.40.50.300">
    <property type="entry name" value="P-loop containing nucleotide triphosphate hydrolases"/>
    <property type="match status" value="1"/>
</dbReference>
<dbReference type="InterPro" id="IPR001806">
    <property type="entry name" value="Small_GTPase"/>
</dbReference>
<dbReference type="SUPFAM" id="SSF52540">
    <property type="entry name" value="P-loop containing nucleoside triphosphate hydrolases"/>
    <property type="match status" value="1"/>
</dbReference>
<dbReference type="SMART" id="SM00173">
    <property type="entry name" value="RAS"/>
    <property type="match status" value="1"/>
</dbReference>
<keyword evidence="2" id="KW-0342">GTP-binding</keyword>
<dbReference type="GO" id="GO:0007165">
    <property type="term" value="P:signal transduction"/>
    <property type="evidence" value="ECO:0007669"/>
    <property type="project" value="InterPro"/>
</dbReference>
<dbReference type="OrthoDB" id="3940145at2759"/>
<dbReference type="GO" id="GO:0005525">
    <property type="term" value="F:GTP binding"/>
    <property type="evidence" value="ECO:0007669"/>
    <property type="project" value="UniProtKB-KW"/>
</dbReference>
<evidence type="ECO:0000313" key="3">
    <source>
        <dbReference type="EMBL" id="OCK86401.1"/>
    </source>
</evidence>
<dbReference type="InterPro" id="IPR027417">
    <property type="entry name" value="P-loop_NTPase"/>
</dbReference>
<dbReference type="EMBL" id="KV744805">
    <property type="protein sequence ID" value="OCK86401.1"/>
    <property type="molecule type" value="Genomic_DNA"/>
</dbReference>
<dbReference type="PROSITE" id="PS51421">
    <property type="entry name" value="RAS"/>
    <property type="match status" value="1"/>
</dbReference>
<accession>A0A8E2ELV9</accession>
<dbReference type="Pfam" id="PF00071">
    <property type="entry name" value="Ras"/>
    <property type="match status" value="1"/>
</dbReference>
<keyword evidence="1" id="KW-0547">Nucleotide-binding</keyword>
<dbReference type="GO" id="GO:0003924">
    <property type="term" value="F:GTPase activity"/>
    <property type="evidence" value="ECO:0007669"/>
    <property type="project" value="InterPro"/>
</dbReference>
<dbReference type="InterPro" id="IPR020849">
    <property type="entry name" value="Small_GTPase_Ras-type"/>
</dbReference>
<evidence type="ECO:0000256" key="1">
    <source>
        <dbReference type="ARBA" id="ARBA00022741"/>
    </source>
</evidence>
<evidence type="ECO:0000313" key="4">
    <source>
        <dbReference type="Proteomes" id="UP000250266"/>
    </source>
</evidence>
<organism evidence="3 4">
    <name type="scientific">Lepidopterella palustris CBS 459.81</name>
    <dbReference type="NCBI Taxonomy" id="1314670"/>
    <lineage>
        <taxon>Eukaryota</taxon>
        <taxon>Fungi</taxon>
        <taxon>Dikarya</taxon>
        <taxon>Ascomycota</taxon>
        <taxon>Pezizomycotina</taxon>
        <taxon>Dothideomycetes</taxon>
        <taxon>Pleosporomycetidae</taxon>
        <taxon>Mytilinidiales</taxon>
        <taxon>Argynnaceae</taxon>
        <taxon>Lepidopterella</taxon>
    </lineage>
</organism>
<dbReference type="PANTHER" id="PTHR24070">
    <property type="entry name" value="RAS, DI-RAS, AND RHEB FAMILY MEMBERS OF SMALL GTPASE SUPERFAMILY"/>
    <property type="match status" value="1"/>
</dbReference>
<dbReference type="GO" id="GO:0016020">
    <property type="term" value="C:membrane"/>
    <property type="evidence" value="ECO:0007669"/>
    <property type="project" value="InterPro"/>
</dbReference>